<evidence type="ECO:0000256" key="4">
    <source>
        <dbReference type="ARBA" id="ARBA00022840"/>
    </source>
</evidence>
<dbReference type="Pfam" id="PF00005">
    <property type="entry name" value="ABC_tran"/>
    <property type="match status" value="2"/>
</dbReference>
<organism evidence="6">
    <name type="scientific">Arthrobacter globiformis</name>
    <dbReference type="NCBI Taxonomy" id="1665"/>
    <lineage>
        <taxon>Bacteria</taxon>
        <taxon>Bacillati</taxon>
        <taxon>Actinomycetota</taxon>
        <taxon>Actinomycetes</taxon>
        <taxon>Micrococcales</taxon>
        <taxon>Micrococcaceae</taxon>
        <taxon>Arthrobacter</taxon>
    </lineage>
</organism>
<dbReference type="InterPro" id="IPR027417">
    <property type="entry name" value="P-loop_NTPase"/>
</dbReference>
<dbReference type="PANTHER" id="PTHR43776:SF8">
    <property type="entry name" value="ABC TRANSPORTER, ATP-BINDING PROTEIN"/>
    <property type="match status" value="1"/>
</dbReference>
<evidence type="ECO:0000256" key="2">
    <source>
        <dbReference type="ARBA" id="ARBA00022448"/>
    </source>
</evidence>
<keyword evidence="3" id="KW-0547">Nucleotide-binding</keyword>
<dbReference type="GO" id="GO:0005524">
    <property type="term" value="F:ATP binding"/>
    <property type="evidence" value="ECO:0007669"/>
    <property type="project" value="UniProtKB-KW"/>
</dbReference>
<accession>B8R4L0</accession>
<reference evidence="6" key="1">
    <citation type="journal article" date="2009" name="Biochem. J.">
        <title>Characterization of the phenylurea hydrolases A and B: founding members of a novel amidohydrolase subgroup.</title>
        <authorList>
            <person name="Khurana J.L."/>
            <person name="Jackson C.J."/>
            <person name="Scott C."/>
            <person name="Pandey G."/>
            <person name="Horne I."/>
            <person name="Russell R.J."/>
            <person name="Herlt A."/>
            <person name="Easton C.J."/>
            <person name="Oakeshott J.G."/>
        </authorList>
    </citation>
    <scope>NUCLEOTIDE SEQUENCE</scope>
    <source>
        <strain evidence="6">D47</strain>
        <plasmid evidence="6">pHRIM622</plasmid>
    </source>
</reference>
<keyword evidence="6" id="KW-0614">Plasmid</keyword>
<evidence type="ECO:0000256" key="3">
    <source>
        <dbReference type="ARBA" id="ARBA00022741"/>
    </source>
</evidence>
<evidence type="ECO:0000313" key="6">
    <source>
        <dbReference type="EMBL" id="ACL11840.1"/>
    </source>
</evidence>
<protein>
    <submittedName>
        <fullName evidence="6">Putative peptide/nickel/opine uptake family ABC transporter</fullName>
    </submittedName>
</protein>
<dbReference type="PANTHER" id="PTHR43776">
    <property type="entry name" value="TRANSPORT ATP-BINDING PROTEIN"/>
    <property type="match status" value="1"/>
</dbReference>
<dbReference type="InterPro" id="IPR013563">
    <property type="entry name" value="Oligopep_ABC_C"/>
</dbReference>
<keyword evidence="4" id="KW-0067">ATP-binding</keyword>
<keyword evidence="2" id="KW-0813">Transport</keyword>
<dbReference type="PROSITE" id="PS00211">
    <property type="entry name" value="ABC_TRANSPORTER_1"/>
    <property type="match status" value="2"/>
</dbReference>
<dbReference type="PROSITE" id="PS50893">
    <property type="entry name" value="ABC_TRANSPORTER_2"/>
    <property type="match status" value="2"/>
</dbReference>
<dbReference type="NCBIfam" id="NF008453">
    <property type="entry name" value="PRK11308.1"/>
    <property type="match status" value="2"/>
</dbReference>
<dbReference type="GO" id="GO:0015833">
    <property type="term" value="P:peptide transport"/>
    <property type="evidence" value="ECO:0007669"/>
    <property type="project" value="InterPro"/>
</dbReference>
<dbReference type="Pfam" id="PF08352">
    <property type="entry name" value="oligo_HPY"/>
    <property type="match status" value="2"/>
</dbReference>
<sequence length="623" mass="68454">MNAHNSDAPLLIVRDLSIDYEASGGRVHHAVLDVDFKVHRGEIFGLAGESGSGKSTIANTLLGLLGAAGRVVSGSVHFEGQDVLALQGETLRRFRWNSIAMVFQSAMNALNPVMTVGDQIVDVLMTHKDLSRKNATVRAKELLAVVGLKPEVSASYPHQLSGGMRQRAVIAVAIALNPDLLILDEPTTALDVVVQQEVIQEIRRLQAERGFAVLFITHDIALMAEVSDEMAVMRHGRIVERGHPLALFANPGHEYTRELVHAFPPITREAAAFHDDGEEVIAAADGAAGEPKRDRVALVTARGLVKTFVRRGSGTQGRFTAVDHVDFDLERGEILALVGESGSGKSTVARALARLEHLDEGHLTVDGRDAMRIRGRRDALGYRSAVQLVFQDPFSSLNPAHRVQHFLERPIVLHRRELRGAARRAEMESVIESVGLEADVLERFPHELSGGQRQRIAVARALIAQPSVILADEPTSMLDVSVRMGILNLMKRIRDERGIAVLFITHDLASARYVADRTMVMLSGRLVEGGRSADVMDDPRHPYTRLLVSAAPEPGRLVAFDPQQRVEIRRQLVELTAAVQALPPEERDGREVVGRDHWIAAPDARILRRSPFTPHNPTVEELR</sequence>
<dbReference type="EMBL" id="EU851877">
    <property type="protein sequence ID" value="ACL11840.1"/>
    <property type="molecule type" value="Genomic_DNA"/>
</dbReference>
<dbReference type="SUPFAM" id="SSF52540">
    <property type="entry name" value="P-loop containing nucleoside triphosphate hydrolases"/>
    <property type="match status" value="2"/>
</dbReference>
<geneLocation type="plasmid" evidence="6">
    <name>pHRIM622</name>
</geneLocation>
<dbReference type="SMART" id="SM00382">
    <property type="entry name" value="AAA"/>
    <property type="match status" value="2"/>
</dbReference>
<comment type="similarity">
    <text evidence="1">Belongs to the ABC transporter superfamily.</text>
</comment>
<dbReference type="CDD" id="cd03257">
    <property type="entry name" value="ABC_NikE_OppD_transporters"/>
    <property type="match status" value="2"/>
</dbReference>
<feature type="domain" description="ABC transporter" evidence="5">
    <location>
        <begin position="299"/>
        <end position="548"/>
    </location>
</feature>
<evidence type="ECO:0000256" key="1">
    <source>
        <dbReference type="ARBA" id="ARBA00005417"/>
    </source>
</evidence>
<dbReference type="NCBIfam" id="NF007739">
    <property type="entry name" value="PRK10419.1"/>
    <property type="match status" value="2"/>
</dbReference>
<dbReference type="InterPro" id="IPR050319">
    <property type="entry name" value="ABC_transp_ATP-bind"/>
</dbReference>
<dbReference type="InterPro" id="IPR003439">
    <property type="entry name" value="ABC_transporter-like_ATP-bd"/>
</dbReference>
<dbReference type="FunFam" id="3.40.50.300:FF:000016">
    <property type="entry name" value="Oligopeptide ABC transporter ATP-binding component"/>
    <property type="match status" value="1"/>
</dbReference>
<feature type="domain" description="ABC transporter" evidence="5">
    <location>
        <begin position="13"/>
        <end position="260"/>
    </location>
</feature>
<proteinExistence type="inferred from homology"/>
<name>B8R4L0_ARTGO</name>
<dbReference type="InterPro" id="IPR003593">
    <property type="entry name" value="AAA+_ATPase"/>
</dbReference>
<dbReference type="InterPro" id="IPR017871">
    <property type="entry name" value="ABC_transporter-like_CS"/>
</dbReference>
<dbReference type="GO" id="GO:0016887">
    <property type="term" value="F:ATP hydrolysis activity"/>
    <property type="evidence" value="ECO:0007669"/>
    <property type="project" value="InterPro"/>
</dbReference>
<dbReference type="AlphaFoldDB" id="B8R4L0"/>
<dbReference type="GO" id="GO:0055085">
    <property type="term" value="P:transmembrane transport"/>
    <property type="evidence" value="ECO:0007669"/>
    <property type="project" value="UniProtKB-ARBA"/>
</dbReference>
<evidence type="ECO:0000259" key="5">
    <source>
        <dbReference type="PROSITE" id="PS50893"/>
    </source>
</evidence>
<dbReference type="Gene3D" id="3.40.50.300">
    <property type="entry name" value="P-loop containing nucleotide triphosphate hydrolases"/>
    <property type="match status" value="2"/>
</dbReference>